<accession>A0A354YWY9</accession>
<comment type="caution">
    <text evidence="3">The sequence shown here is derived from an EMBL/GenBank/DDBJ whole genome shotgun (WGS) entry which is preliminary data.</text>
</comment>
<dbReference type="InterPro" id="IPR003439">
    <property type="entry name" value="ABC_transporter-like_ATP-bd"/>
</dbReference>
<dbReference type="PANTHER" id="PTHR42781:SF4">
    <property type="entry name" value="SPERMIDINE_PUTRESCINE IMPORT ATP-BINDING PROTEIN POTA"/>
    <property type="match status" value="1"/>
</dbReference>
<gene>
    <name evidence="3" type="ORF">DDZ44_04765</name>
</gene>
<dbReference type="Pfam" id="PF00005">
    <property type="entry name" value="ABC_tran"/>
    <property type="match status" value="1"/>
</dbReference>
<proteinExistence type="predicted"/>
<dbReference type="Proteomes" id="UP000263273">
    <property type="component" value="Unassembled WGS sequence"/>
</dbReference>
<feature type="non-terminal residue" evidence="3">
    <location>
        <position position="43"/>
    </location>
</feature>
<keyword evidence="3" id="KW-0547">Nucleotide-binding</keyword>
<name>A0A354YWY9_9FIRM</name>
<organism evidence="3 4">
    <name type="scientific">Syntrophomonas wolfei</name>
    <dbReference type="NCBI Taxonomy" id="863"/>
    <lineage>
        <taxon>Bacteria</taxon>
        <taxon>Bacillati</taxon>
        <taxon>Bacillota</taxon>
        <taxon>Clostridia</taxon>
        <taxon>Eubacteriales</taxon>
        <taxon>Syntrophomonadaceae</taxon>
        <taxon>Syntrophomonas</taxon>
    </lineage>
</organism>
<reference evidence="3 4" key="1">
    <citation type="journal article" date="2018" name="Nat. Biotechnol.">
        <title>A standardized bacterial taxonomy based on genome phylogeny substantially revises the tree of life.</title>
        <authorList>
            <person name="Parks D.H."/>
            <person name="Chuvochina M."/>
            <person name="Waite D.W."/>
            <person name="Rinke C."/>
            <person name="Skarshewski A."/>
            <person name="Chaumeil P.A."/>
            <person name="Hugenholtz P."/>
        </authorList>
    </citation>
    <scope>NUCLEOTIDE SEQUENCE [LARGE SCALE GENOMIC DNA]</scope>
    <source>
        <strain evidence="3">UBA10948</strain>
    </source>
</reference>
<dbReference type="GO" id="GO:0005524">
    <property type="term" value="F:ATP binding"/>
    <property type="evidence" value="ECO:0007669"/>
    <property type="project" value="UniProtKB-KW"/>
</dbReference>
<evidence type="ECO:0000313" key="4">
    <source>
        <dbReference type="Proteomes" id="UP000263273"/>
    </source>
</evidence>
<dbReference type="SUPFAM" id="SSF52540">
    <property type="entry name" value="P-loop containing nucleoside triphosphate hydrolases"/>
    <property type="match status" value="1"/>
</dbReference>
<keyword evidence="1" id="KW-0813">Transport</keyword>
<dbReference type="PANTHER" id="PTHR42781">
    <property type="entry name" value="SPERMIDINE/PUTRESCINE IMPORT ATP-BINDING PROTEIN POTA"/>
    <property type="match status" value="1"/>
</dbReference>
<dbReference type="InterPro" id="IPR027417">
    <property type="entry name" value="P-loop_NTPase"/>
</dbReference>
<dbReference type="GO" id="GO:0016887">
    <property type="term" value="F:ATP hydrolysis activity"/>
    <property type="evidence" value="ECO:0007669"/>
    <property type="project" value="InterPro"/>
</dbReference>
<keyword evidence="3" id="KW-0067">ATP-binding</keyword>
<evidence type="ECO:0000256" key="1">
    <source>
        <dbReference type="ARBA" id="ARBA00022448"/>
    </source>
</evidence>
<evidence type="ECO:0000313" key="3">
    <source>
        <dbReference type="EMBL" id="HBK53231.1"/>
    </source>
</evidence>
<dbReference type="AlphaFoldDB" id="A0A354YWY9"/>
<evidence type="ECO:0000259" key="2">
    <source>
        <dbReference type="Pfam" id="PF00005"/>
    </source>
</evidence>
<dbReference type="Gene3D" id="3.40.50.300">
    <property type="entry name" value="P-loop containing nucleotide triphosphate hydrolases"/>
    <property type="match status" value="1"/>
</dbReference>
<dbReference type="InterPro" id="IPR050093">
    <property type="entry name" value="ABC_SmlMolc_Importer"/>
</dbReference>
<dbReference type="EMBL" id="DNZF01000104">
    <property type="protein sequence ID" value="HBK53231.1"/>
    <property type="molecule type" value="Genomic_DNA"/>
</dbReference>
<feature type="domain" description="ABC transporter" evidence="2">
    <location>
        <begin position="19"/>
        <end position="43"/>
    </location>
</feature>
<sequence length="43" mass="4659">MLLELKGITKLFDKDNGVRDFNLTVSEGEFITLLGPSGCGKTT</sequence>
<protein>
    <submittedName>
        <fullName evidence="3">ABC transporter ATP-binding protein</fullName>
    </submittedName>
</protein>